<evidence type="ECO:0000313" key="3">
    <source>
        <dbReference type="EMBL" id="EWH09081.1"/>
    </source>
</evidence>
<dbReference type="Gene3D" id="3.40.50.720">
    <property type="entry name" value="NAD(P)-binding Rossmann-like Domain"/>
    <property type="match status" value="1"/>
</dbReference>
<dbReference type="PANTHER" id="PTHR43833:SF9">
    <property type="entry name" value="POTASSIUM CHANNEL PROTEIN YUGO-RELATED"/>
    <property type="match status" value="1"/>
</dbReference>
<dbReference type="GO" id="GO:0034220">
    <property type="term" value="P:monoatomic ion transmembrane transport"/>
    <property type="evidence" value="ECO:0007669"/>
    <property type="project" value="UniProtKB-KW"/>
</dbReference>
<dbReference type="EMBL" id="ARZY01000030">
    <property type="protein sequence ID" value="EWH09081.1"/>
    <property type="molecule type" value="Genomic_DNA"/>
</dbReference>
<accession>W7QAU7</accession>
<reference evidence="3 4" key="1">
    <citation type="journal article" date="2014" name="Genome Announc.">
        <title>Draft Genome Sequence of the Agar-Degrading Bacterium Catenovulum sp. Strain DS-2, Isolated from Intestines of Haliotis diversicolor.</title>
        <authorList>
            <person name="Shan D."/>
            <person name="Li X."/>
            <person name="Gu Z."/>
            <person name="Wei G."/>
            <person name="Gao Z."/>
            <person name="Shao Z."/>
        </authorList>
    </citation>
    <scope>NUCLEOTIDE SEQUENCE [LARGE SCALE GENOMIC DNA]</scope>
    <source>
        <strain evidence="3 4">DS-2</strain>
    </source>
</reference>
<dbReference type="InterPro" id="IPR036291">
    <property type="entry name" value="NAD(P)-bd_dom_sf"/>
</dbReference>
<proteinExistence type="predicted"/>
<comment type="caution">
    <text evidence="3">The sequence shown here is derived from an EMBL/GenBank/DDBJ whole genome shotgun (WGS) entry which is preliminary data.</text>
</comment>
<dbReference type="SUPFAM" id="SSF81324">
    <property type="entry name" value="Voltage-gated potassium channels"/>
    <property type="match status" value="1"/>
</dbReference>
<feature type="domain" description="Potassium channel" evidence="2">
    <location>
        <begin position="25"/>
        <end position="101"/>
    </location>
</feature>
<dbReference type="Pfam" id="PF07885">
    <property type="entry name" value="Ion_trans_2"/>
    <property type="match status" value="1"/>
</dbReference>
<dbReference type="RefSeq" id="WP_035015540.1">
    <property type="nucleotide sequence ID" value="NZ_ARZY01000030.1"/>
</dbReference>
<keyword evidence="1" id="KW-1133">Transmembrane helix</keyword>
<keyword evidence="4" id="KW-1185">Reference proteome</keyword>
<dbReference type="STRING" id="1328313.DS2_14454"/>
<sequence>MIFNRLISIIRRHVHHFSWPFLLFLLLGHFVGTWLGLRLTDEVDLANWLVYPYYYVVTTSTVGYGDYSPVTDAGRIWVWFFQIPIGLALFGAFLGKAGQTIAVFMRRKVMGTGKFEHLDNHIILIGYHQLVTPKVVEQILADKYREGRKILLCDTHQPEHPLQEYMEWLDYARVTSFTLDSELQRIGLSKADKVIIYANGDDQTLTTALKLSKYVKADCHITAWFNDESKVELLRAHCPNIECFSSKVAESLVRSMQDPGASRVQEQLLSGLFGDTQYALQVPADLPKAFTYGQLFNAFKLKHDATLLAIAKERNGNQLEVNPELTTCINPGDFLHYIGNHRINAADIDWSQFYQS</sequence>
<keyword evidence="3" id="KW-0406">Ion transport</keyword>
<organism evidence="3 4">
    <name type="scientific">Catenovulum agarivorans DS-2</name>
    <dbReference type="NCBI Taxonomy" id="1328313"/>
    <lineage>
        <taxon>Bacteria</taxon>
        <taxon>Pseudomonadati</taxon>
        <taxon>Pseudomonadota</taxon>
        <taxon>Gammaproteobacteria</taxon>
        <taxon>Alteromonadales</taxon>
        <taxon>Alteromonadaceae</taxon>
        <taxon>Catenovulum</taxon>
    </lineage>
</organism>
<dbReference type="InterPro" id="IPR050721">
    <property type="entry name" value="Trk_Ktr_HKT_K-transport"/>
</dbReference>
<dbReference type="Gene3D" id="1.10.287.70">
    <property type="match status" value="1"/>
</dbReference>
<protein>
    <submittedName>
        <fullName evidence="3">Potassium channel protein</fullName>
    </submittedName>
</protein>
<dbReference type="eggNOG" id="COG1226">
    <property type="taxonomic scope" value="Bacteria"/>
</dbReference>
<evidence type="ECO:0000259" key="2">
    <source>
        <dbReference type="Pfam" id="PF07885"/>
    </source>
</evidence>
<feature type="transmembrane region" description="Helical" evidence="1">
    <location>
        <begin position="21"/>
        <end position="39"/>
    </location>
</feature>
<keyword evidence="1" id="KW-0812">Transmembrane</keyword>
<dbReference type="PANTHER" id="PTHR43833">
    <property type="entry name" value="POTASSIUM CHANNEL PROTEIN 2-RELATED-RELATED"/>
    <property type="match status" value="1"/>
</dbReference>
<feature type="transmembrane region" description="Helical" evidence="1">
    <location>
        <begin position="76"/>
        <end position="98"/>
    </location>
</feature>
<gene>
    <name evidence="3" type="ORF">DS2_14454</name>
</gene>
<dbReference type="Proteomes" id="UP000019276">
    <property type="component" value="Unassembled WGS sequence"/>
</dbReference>
<dbReference type="InterPro" id="IPR013099">
    <property type="entry name" value="K_chnl_dom"/>
</dbReference>
<dbReference type="AlphaFoldDB" id="W7QAU7"/>
<name>W7QAU7_9ALTE</name>
<keyword evidence="3" id="KW-0407">Ion channel</keyword>
<evidence type="ECO:0000313" key="4">
    <source>
        <dbReference type="Proteomes" id="UP000019276"/>
    </source>
</evidence>
<evidence type="ECO:0000256" key="1">
    <source>
        <dbReference type="SAM" id="Phobius"/>
    </source>
</evidence>
<keyword evidence="1" id="KW-0472">Membrane</keyword>
<keyword evidence="3" id="KW-0813">Transport</keyword>
<dbReference type="OrthoDB" id="9813518at2"/>
<dbReference type="SUPFAM" id="SSF51735">
    <property type="entry name" value="NAD(P)-binding Rossmann-fold domains"/>
    <property type="match status" value="1"/>
</dbReference>